<organism evidence="1 2">
    <name type="scientific">Glomus cerebriforme</name>
    <dbReference type="NCBI Taxonomy" id="658196"/>
    <lineage>
        <taxon>Eukaryota</taxon>
        <taxon>Fungi</taxon>
        <taxon>Fungi incertae sedis</taxon>
        <taxon>Mucoromycota</taxon>
        <taxon>Glomeromycotina</taxon>
        <taxon>Glomeromycetes</taxon>
        <taxon>Glomerales</taxon>
        <taxon>Glomeraceae</taxon>
        <taxon>Glomus</taxon>
    </lineage>
</organism>
<accession>A0A397TEC4</accession>
<sequence length="103" mass="11926">MSLQINHNYQQLFEVLNANRTLVFPPPIMDPNIMVELLNNGRNIMNRRSFNGCRLLRYFVSLQGQDVGQIVIGLVTSHLWKNATLNEKADYKNLADQVKQIIR</sequence>
<name>A0A397TEC4_9GLOM</name>
<protein>
    <submittedName>
        <fullName evidence="1">Uncharacterized protein</fullName>
    </submittedName>
</protein>
<proteinExistence type="predicted"/>
<gene>
    <name evidence="1" type="ORF">C1645_873245</name>
</gene>
<dbReference type="EMBL" id="QKYT01000075">
    <property type="protein sequence ID" value="RIA94687.1"/>
    <property type="molecule type" value="Genomic_DNA"/>
</dbReference>
<evidence type="ECO:0000313" key="2">
    <source>
        <dbReference type="Proteomes" id="UP000265703"/>
    </source>
</evidence>
<comment type="caution">
    <text evidence="1">The sequence shown here is derived from an EMBL/GenBank/DDBJ whole genome shotgun (WGS) entry which is preliminary data.</text>
</comment>
<dbReference type="AlphaFoldDB" id="A0A397TEC4"/>
<keyword evidence="2" id="KW-1185">Reference proteome</keyword>
<evidence type="ECO:0000313" key="1">
    <source>
        <dbReference type="EMBL" id="RIA94687.1"/>
    </source>
</evidence>
<dbReference type="Proteomes" id="UP000265703">
    <property type="component" value="Unassembled WGS sequence"/>
</dbReference>
<reference evidence="1 2" key="1">
    <citation type="submission" date="2018-06" db="EMBL/GenBank/DDBJ databases">
        <title>Comparative genomics reveals the genomic features of Rhizophagus irregularis, R. cerebriforme, R. diaphanum and Gigaspora rosea, and their symbiotic lifestyle signature.</title>
        <authorList>
            <person name="Morin E."/>
            <person name="San Clemente H."/>
            <person name="Chen E.C.H."/>
            <person name="De La Providencia I."/>
            <person name="Hainaut M."/>
            <person name="Kuo A."/>
            <person name="Kohler A."/>
            <person name="Murat C."/>
            <person name="Tang N."/>
            <person name="Roy S."/>
            <person name="Loubradou J."/>
            <person name="Henrissat B."/>
            <person name="Grigoriev I.V."/>
            <person name="Corradi N."/>
            <person name="Roux C."/>
            <person name="Martin F.M."/>
        </authorList>
    </citation>
    <scope>NUCLEOTIDE SEQUENCE [LARGE SCALE GENOMIC DNA]</scope>
    <source>
        <strain evidence="1 2">DAOM 227022</strain>
    </source>
</reference>
<dbReference type="OrthoDB" id="2383506at2759"/>